<organism evidence="4 5">
    <name type="scientific">Qiania dongpingensis</name>
    <dbReference type="NCBI Taxonomy" id="2763669"/>
    <lineage>
        <taxon>Bacteria</taxon>
        <taxon>Bacillati</taxon>
        <taxon>Bacillota</taxon>
        <taxon>Clostridia</taxon>
        <taxon>Lachnospirales</taxon>
        <taxon>Lachnospiraceae</taxon>
        <taxon>Qiania</taxon>
    </lineage>
</organism>
<feature type="domain" description="Serine aminopeptidase S33" evidence="2">
    <location>
        <begin position="181"/>
        <end position="423"/>
    </location>
</feature>
<feature type="chain" id="PRO_5039343457" evidence="1">
    <location>
        <begin position="19"/>
        <end position="467"/>
    </location>
</feature>
<dbReference type="SUPFAM" id="SSF53474">
    <property type="entry name" value="alpha/beta-Hydrolases"/>
    <property type="match status" value="1"/>
</dbReference>
<protein>
    <submittedName>
        <fullName evidence="4">DUF3887 domain-containing protein</fullName>
    </submittedName>
</protein>
<keyword evidence="5" id="KW-1185">Reference proteome</keyword>
<dbReference type="KEGG" id="qdo:H9Q78_10290"/>
<dbReference type="GO" id="GO:0052689">
    <property type="term" value="F:carboxylic ester hydrolase activity"/>
    <property type="evidence" value="ECO:0007669"/>
    <property type="project" value="TreeGrafter"/>
</dbReference>
<dbReference type="PROSITE" id="PS51257">
    <property type="entry name" value="PROKAR_LIPOPROTEIN"/>
    <property type="match status" value="1"/>
</dbReference>
<dbReference type="InterPro" id="IPR022742">
    <property type="entry name" value="Hydrolase_4"/>
</dbReference>
<keyword evidence="1" id="KW-0732">Signal</keyword>
<dbReference type="InterPro" id="IPR029058">
    <property type="entry name" value="AB_hydrolase_fold"/>
</dbReference>
<dbReference type="Gene3D" id="3.40.50.1820">
    <property type="entry name" value="alpha/beta hydrolase"/>
    <property type="match status" value="1"/>
</dbReference>
<feature type="domain" description="DUF3887" evidence="3">
    <location>
        <begin position="53"/>
        <end position="141"/>
    </location>
</feature>
<evidence type="ECO:0000313" key="5">
    <source>
        <dbReference type="Proteomes" id="UP000515823"/>
    </source>
</evidence>
<gene>
    <name evidence="4" type="ORF">H9Q78_10290</name>
</gene>
<evidence type="ECO:0000259" key="3">
    <source>
        <dbReference type="Pfam" id="PF13026"/>
    </source>
</evidence>
<dbReference type="InterPro" id="IPR053145">
    <property type="entry name" value="AB_hydrolase_Est10"/>
</dbReference>
<dbReference type="RefSeq" id="WP_249301542.1">
    <property type="nucleotide sequence ID" value="NZ_CP060634.1"/>
</dbReference>
<dbReference type="Pfam" id="PF13026">
    <property type="entry name" value="DUF3887"/>
    <property type="match status" value="1"/>
</dbReference>
<dbReference type="EMBL" id="CP060634">
    <property type="protein sequence ID" value="QNM04835.1"/>
    <property type="molecule type" value="Genomic_DNA"/>
</dbReference>
<sequence>MKKVVCIMLAVIITAVLAACGVPKTQHSETQQSEAQKPGAQQPEGEKDLVQISKQITEKLSDSEYDEIAGFMGDQMKSLSAKDWEKIWDETESGFGAFQKTGEFIQFETDGYDVVELELICENGTAVQRTVFDSQGLVAGFFMKAGPIKSDLPEGITEQEITFDSQPGFPIHGTLTMPKEAPKAALVLVHGSGPQDRDSTIGFNKPFRDLAYGLAAQGIAVLRYDKVTYTYGEKLTEKYGSAFTVEEESILDAVSAVNWLKQKDSIPGDSIYVLGMSLGGSLLSSIGKECPDVAGYISMSGTPLPLWKISLQQNEMSLEEQNEAQRAAGQVIIDEEVQKAENISDYTEEELADMTVFGLPGIYSRHLFSIKTAELHLADKKPILILQGGKDRQVTPENGITAWQTALAGHPDATYKLYDDLNHIMGDYQGEAVPFLELLSVEYRQNTPVPQYVIDDIADWMNVRGNH</sequence>
<dbReference type="Pfam" id="PF12146">
    <property type="entry name" value="Hydrolase_4"/>
    <property type="match status" value="1"/>
</dbReference>
<dbReference type="Proteomes" id="UP000515823">
    <property type="component" value="Chromosome"/>
</dbReference>
<accession>A0A7G9G203</accession>
<evidence type="ECO:0000313" key="4">
    <source>
        <dbReference type="EMBL" id="QNM04835.1"/>
    </source>
</evidence>
<dbReference type="PANTHER" id="PTHR43265">
    <property type="entry name" value="ESTERASE ESTD"/>
    <property type="match status" value="1"/>
</dbReference>
<dbReference type="AlphaFoldDB" id="A0A7G9G203"/>
<name>A0A7G9G203_9FIRM</name>
<dbReference type="Gene3D" id="3.10.450.590">
    <property type="match status" value="1"/>
</dbReference>
<dbReference type="PANTHER" id="PTHR43265:SF1">
    <property type="entry name" value="ESTERASE ESTD"/>
    <property type="match status" value="1"/>
</dbReference>
<evidence type="ECO:0000259" key="2">
    <source>
        <dbReference type="Pfam" id="PF12146"/>
    </source>
</evidence>
<proteinExistence type="predicted"/>
<evidence type="ECO:0000256" key="1">
    <source>
        <dbReference type="SAM" id="SignalP"/>
    </source>
</evidence>
<reference evidence="4 5" key="1">
    <citation type="submission" date="2020-08" db="EMBL/GenBank/DDBJ databases">
        <authorList>
            <person name="Liu C."/>
            <person name="Sun Q."/>
        </authorList>
    </citation>
    <scope>NUCLEOTIDE SEQUENCE [LARGE SCALE GENOMIC DNA]</scope>
    <source>
        <strain evidence="4 5">NSJ-38</strain>
    </source>
</reference>
<dbReference type="InterPro" id="IPR024981">
    <property type="entry name" value="DUF3887"/>
</dbReference>
<feature type="signal peptide" evidence="1">
    <location>
        <begin position="1"/>
        <end position="18"/>
    </location>
</feature>